<comment type="similarity">
    <text evidence="2 7">Belongs to the major facilitator superfamily. Sugar transporter (TC 2.A.1.1) family.</text>
</comment>
<feature type="transmembrane region" description="Helical" evidence="8">
    <location>
        <begin position="441"/>
        <end position="464"/>
    </location>
</feature>
<feature type="transmembrane region" description="Helical" evidence="8">
    <location>
        <begin position="408"/>
        <end position="429"/>
    </location>
</feature>
<dbReference type="Pfam" id="PF00083">
    <property type="entry name" value="Sugar_tr"/>
    <property type="match status" value="1"/>
</dbReference>
<name>A0A1X2GGG9_9FUNG</name>
<dbReference type="FunFam" id="1.20.1250.20:FF:000026">
    <property type="entry name" value="MFS quinate transporter QutD"/>
    <property type="match status" value="1"/>
</dbReference>
<dbReference type="GO" id="GO:0016020">
    <property type="term" value="C:membrane"/>
    <property type="evidence" value="ECO:0007669"/>
    <property type="project" value="UniProtKB-SubCell"/>
</dbReference>
<evidence type="ECO:0000256" key="3">
    <source>
        <dbReference type="ARBA" id="ARBA00022448"/>
    </source>
</evidence>
<feature type="transmembrane region" description="Helical" evidence="8">
    <location>
        <begin position="75"/>
        <end position="96"/>
    </location>
</feature>
<evidence type="ECO:0000256" key="5">
    <source>
        <dbReference type="ARBA" id="ARBA00022989"/>
    </source>
</evidence>
<evidence type="ECO:0000256" key="2">
    <source>
        <dbReference type="ARBA" id="ARBA00010992"/>
    </source>
</evidence>
<organism evidence="10 11">
    <name type="scientific">Hesseltinella vesiculosa</name>
    <dbReference type="NCBI Taxonomy" id="101127"/>
    <lineage>
        <taxon>Eukaryota</taxon>
        <taxon>Fungi</taxon>
        <taxon>Fungi incertae sedis</taxon>
        <taxon>Mucoromycota</taxon>
        <taxon>Mucoromycotina</taxon>
        <taxon>Mucoromycetes</taxon>
        <taxon>Mucorales</taxon>
        <taxon>Cunninghamellaceae</taxon>
        <taxon>Hesseltinella</taxon>
    </lineage>
</organism>
<evidence type="ECO:0000313" key="10">
    <source>
        <dbReference type="EMBL" id="ORX53197.1"/>
    </source>
</evidence>
<dbReference type="OrthoDB" id="4142200at2759"/>
<evidence type="ECO:0000313" key="11">
    <source>
        <dbReference type="Proteomes" id="UP000242146"/>
    </source>
</evidence>
<keyword evidence="11" id="KW-1185">Reference proteome</keyword>
<keyword evidence="5 8" id="KW-1133">Transmembrane helix</keyword>
<feature type="transmembrane region" description="Helical" evidence="8">
    <location>
        <begin position="470"/>
        <end position="490"/>
    </location>
</feature>
<dbReference type="SUPFAM" id="SSF103473">
    <property type="entry name" value="MFS general substrate transporter"/>
    <property type="match status" value="1"/>
</dbReference>
<proteinExistence type="inferred from homology"/>
<evidence type="ECO:0000259" key="9">
    <source>
        <dbReference type="PROSITE" id="PS50850"/>
    </source>
</evidence>
<dbReference type="Gene3D" id="1.20.1250.20">
    <property type="entry name" value="MFS general substrate transporter like domains"/>
    <property type="match status" value="1"/>
</dbReference>
<dbReference type="PROSITE" id="PS00216">
    <property type="entry name" value="SUGAR_TRANSPORT_1"/>
    <property type="match status" value="1"/>
</dbReference>
<gene>
    <name evidence="10" type="ORF">DM01DRAFT_1391030</name>
</gene>
<dbReference type="InterPro" id="IPR005829">
    <property type="entry name" value="Sugar_transporter_CS"/>
</dbReference>
<dbReference type="NCBIfam" id="TIGR00879">
    <property type="entry name" value="SP"/>
    <property type="match status" value="1"/>
</dbReference>
<evidence type="ECO:0000256" key="8">
    <source>
        <dbReference type="SAM" id="Phobius"/>
    </source>
</evidence>
<dbReference type="Proteomes" id="UP000242146">
    <property type="component" value="Unassembled WGS sequence"/>
</dbReference>
<dbReference type="PANTHER" id="PTHR48022">
    <property type="entry name" value="PLASTIDIC GLUCOSE TRANSPORTER 4"/>
    <property type="match status" value="1"/>
</dbReference>
<dbReference type="GO" id="GO:0005351">
    <property type="term" value="F:carbohydrate:proton symporter activity"/>
    <property type="evidence" value="ECO:0007669"/>
    <property type="project" value="TreeGrafter"/>
</dbReference>
<feature type="transmembrane region" description="Helical" evidence="8">
    <location>
        <begin position="369"/>
        <end position="396"/>
    </location>
</feature>
<evidence type="ECO:0000256" key="7">
    <source>
        <dbReference type="RuleBase" id="RU003346"/>
    </source>
</evidence>
<dbReference type="InterPro" id="IPR003663">
    <property type="entry name" value="Sugar/inositol_transpt"/>
</dbReference>
<evidence type="ECO:0000256" key="6">
    <source>
        <dbReference type="ARBA" id="ARBA00023136"/>
    </source>
</evidence>
<feature type="transmembrane region" description="Helical" evidence="8">
    <location>
        <begin position="161"/>
        <end position="182"/>
    </location>
</feature>
<sequence length="536" mass="59994">MLVPKPAESETSNPQSPNVLKRLLQNPLLLAIALLSSTGGFLFGCKIEIDEGVISSIQEMEAFKMKFPMSSSEKGIVVSILELGGWLGTYFIGAIADKISRKYSIMVALFFFLLGSILQTSSQRVLHLILGRFISGFGIGSLSLLGPLYQSEVAPPDIRGSIVSIYKLSVTIGVAASFWVGYGTSHVPGDMAWRLPLLVQVAAGTLMLIGVFFLPFSPRWLMQAGREEEAHRVLVRLRRATDVDQEWKEIRTMTLFEQHIEEQQLAEMDQGNPDQKVSALRHWCHKECIRYANVLRHGMWKRVLIGSLVMFFQQWLGLNSIIYYAPLIIHNLGITDTSVKLFATGIIGVVMVISCFMTVFVIDLFGRRLILMLGTVAVFICMVIIGTLCTIFAQSWPEHLPEGWLCIALIYVYCSLYAFSWGPVAWLIPSEIFPIRVRAKAMAITSSSHWMNLFIVGFITPQLIEKSPSAIYFMFAGMAILAFIFVFFFIPETKNKTLEEIDLIYGGNTAMQDKELMADIREQVDQLGIASTNVKV</sequence>
<feature type="transmembrane region" description="Helical" evidence="8">
    <location>
        <begin position="341"/>
        <end position="362"/>
    </location>
</feature>
<dbReference type="InterPro" id="IPR020846">
    <property type="entry name" value="MFS_dom"/>
</dbReference>
<dbReference type="PANTHER" id="PTHR48022:SF14">
    <property type="entry name" value="MAJOR FACILITATOR SUPERFAMILY (MFS) PROFILE DOMAIN-CONTAINING PROTEIN-RELATED"/>
    <property type="match status" value="1"/>
</dbReference>
<dbReference type="PRINTS" id="PR00171">
    <property type="entry name" value="SUGRTRNSPORT"/>
</dbReference>
<dbReference type="InterPro" id="IPR050360">
    <property type="entry name" value="MFS_Sugar_Transporters"/>
</dbReference>
<feature type="transmembrane region" description="Helical" evidence="8">
    <location>
        <begin position="125"/>
        <end position="149"/>
    </location>
</feature>
<keyword evidence="4 8" id="KW-0812">Transmembrane</keyword>
<feature type="transmembrane region" description="Helical" evidence="8">
    <location>
        <begin position="197"/>
        <end position="216"/>
    </location>
</feature>
<evidence type="ECO:0000256" key="4">
    <source>
        <dbReference type="ARBA" id="ARBA00022692"/>
    </source>
</evidence>
<dbReference type="PROSITE" id="PS00217">
    <property type="entry name" value="SUGAR_TRANSPORT_2"/>
    <property type="match status" value="1"/>
</dbReference>
<accession>A0A1X2GGG9</accession>
<dbReference type="InterPro" id="IPR036259">
    <property type="entry name" value="MFS_trans_sf"/>
</dbReference>
<protein>
    <submittedName>
        <fullName evidence="10">Arabinose-proton symporter</fullName>
    </submittedName>
</protein>
<dbReference type="STRING" id="101127.A0A1X2GGG9"/>
<evidence type="ECO:0000256" key="1">
    <source>
        <dbReference type="ARBA" id="ARBA00004141"/>
    </source>
</evidence>
<dbReference type="AlphaFoldDB" id="A0A1X2GGG9"/>
<reference evidence="10 11" key="1">
    <citation type="submission" date="2016-07" db="EMBL/GenBank/DDBJ databases">
        <title>Pervasive Adenine N6-methylation of Active Genes in Fungi.</title>
        <authorList>
            <consortium name="DOE Joint Genome Institute"/>
            <person name="Mondo S.J."/>
            <person name="Dannebaum R.O."/>
            <person name="Kuo R.C."/>
            <person name="Labutti K."/>
            <person name="Haridas S."/>
            <person name="Kuo A."/>
            <person name="Salamov A."/>
            <person name="Ahrendt S.R."/>
            <person name="Lipzen A."/>
            <person name="Sullivan W."/>
            <person name="Andreopoulos W.B."/>
            <person name="Clum A."/>
            <person name="Lindquist E."/>
            <person name="Daum C."/>
            <person name="Ramamoorthy G.K."/>
            <person name="Gryganskyi A."/>
            <person name="Culley D."/>
            <person name="Magnuson J.K."/>
            <person name="James T.Y."/>
            <person name="O'Malley M.A."/>
            <person name="Stajich J.E."/>
            <person name="Spatafora J.W."/>
            <person name="Visel A."/>
            <person name="Grigoriev I.V."/>
        </authorList>
    </citation>
    <scope>NUCLEOTIDE SEQUENCE [LARGE SCALE GENOMIC DNA]</scope>
    <source>
        <strain evidence="10 11">NRRL 3301</strain>
    </source>
</reference>
<comment type="caution">
    <text evidence="10">The sequence shown here is derived from an EMBL/GenBank/DDBJ whole genome shotgun (WGS) entry which is preliminary data.</text>
</comment>
<dbReference type="PROSITE" id="PS50850">
    <property type="entry name" value="MFS"/>
    <property type="match status" value="1"/>
</dbReference>
<feature type="transmembrane region" description="Helical" evidence="8">
    <location>
        <begin position="103"/>
        <end position="119"/>
    </location>
</feature>
<feature type="domain" description="Major facilitator superfamily (MFS) profile" evidence="9">
    <location>
        <begin position="32"/>
        <end position="494"/>
    </location>
</feature>
<dbReference type="InterPro" id="IPR005828">
    <property type="entry name" value="MFS_sugar_transport-like"/>
</dbReference>
<comment type="subcellular location">
    <subcellularLocation>
        <location evidence="1">Membrane</location>
        <topology evidence="1">Multi-pass membrane protein</topology>
    </subcellularLocation>
</comment>
<dbReference type="EMBL" id="MCGT01000016">
    <property type="protein sequence ID" value="ORX53197.1"/>
    <property type="molecule type" value="Genomic_DNA"/>
</dbReference>
<feature type="transmembrane region" description="Helical" evidence="8">
    <location>
        <begin position="303"/>
        <end position="329"/>
    </location>
</feature>
<keyword evidence="6 8" id="KW-0472">Membrane</keyword>
<keyword evidence="3 7" id="KW-0813">Transport</keyword>